<evidence type="ECO:0000313" key="8">
    <source>
        <dbReference type="EMBL" id="CRH04667.1"/>
    </source>
</evidence>
<feature type="binding site" evidence="6">
    <location>
        <begin position="128"/>
        <end position="130"/>
    </location>
    <ligand>
        <name>biotin</name>
        <dbReference type="ChEBI" id="CHEBI:57586"/>
    </ligand>
</feature>
<feature type="DNA-binding region" description="H-T-H motif" evidence="6">
    <location>
        <begin position="27"/>
        <end position="46"/>
    </location>
</feature>
<dbReference type="GO" id="GO:0003677">
    <property type="term" value="F:DNA binding"/>
    <property type="evidence" value="ECO:0007669"/>
    <property type="project" value="UniProtKB-UniRule"/>
</dbReference>
<dbReference type="InterPro" id="IPR030855">
    <property type="entry name" value="Bifunct_BirA"/>
</dbReference>
<dbReference type="PROSITE" id="PS51733">
    <property type="entry name" value="BPL_LPL_CATALYTIC"/>
    <property type="match status" value="1"/>
</dbReference>
<dbReference type="SUPFAM" id="SSF46785">
    <property type="entry name" value="Winged helix' DNA-binding domain"/>
    <property type="match status" value="1"/>
</dbReference>
<dbReference type="HAMAP" id="MF_00978">
    <property type="entry name" value="Bifunct_BirA"/>
    <property type="match status" value="1"/>
</dbReference>
<dbReference type="InterPro" id="IPR008988">
    <property type="entry name" value="Transcriptional_repressor_C"/>
</dbReference>
<dbReference type="AlphaFoldDB" id="A0A1S7LF38"/>
<dbReference type="PANTHER" id="PTHR12835">
    <property type="entry name" value="BIOTIN PROTEIN LIGASE"/>
    <property type="match status" value="1"/>
</dbReference>
<dbReference type="GO" id="GO:0004077">
    <property type="term" value="F:biotin--[biotin carboxyl-carrier protein] ligase activity"/>
    <property type="evidence" value="ECO:0007669"/>
    <property type="project" value="UniProtKB-UniRule"/>
</dbReference>
<dbReference type="InterPro" id="IPR004143">
    <property type="entry name" value="BPL_LPL_catalytic"/>
</dbReference>
<feature type="binding site" evidence="6">
    <location>
        <position position="124"/>
    </location>
    <ligand>
        <name>biotin</name>
        <dbReference type="ChEBI" id="CHEBI:57586"/>
    </ligand>
</feature>
<dbReference type="Pfam" id="PF08279">
    <property type="entry name" value="HTH_11"/>
    <property type="match status" value="1"/>
</dbReference>
<feature type="binding site" evidence="6">
    <location>
        <position position="196"/>
    </location>
    <ligand>
        <name>biotin</name>
        <dbReference type="ChEBI" id="CHEBI:57586"/>
    </ligand>
</feature>
<dbReference type="Gene3D" id="1.10.10.10">
    <property type="entry name" value="Winged helix-like DNA-binding domain superfamily/Winged helix DNA-binding domain"/>
    <property type="match status" value="1"/>
</dbReference>
<dbReference type="Pfam" id="PF02237">
    <property type="entry name" value="BPL_C"/>
    <property type="match status" value="1"/>
</dbReference>
<dbReference type="SUPFAM" id="SSF50037">
    <property type="entry name" value="C-terminal domain of transcriptional repressors"/>
    <property type="match status" value="1"/>
</dbReference>
<organism evidence="8">
    <name type="scientific">Magnetococcus massalia (strain MO-1)</name>
    <dbReference type="NCBI Taxonomy" id="451514"/>
    <lineage>
        <taxon>Bacteria</taxon>
        <taxon>Pseudomonadati</taxon>
        <taxon>Pseudomonadota</taxon>
        <taxon>Magnetococcia</taxon>
        <taxon>Magnetococcales</taxon>
        <taxon>Magnetococcaceae</taxon>
        <taxon>Magnetococcus</taxon>
    </lineage>
</organism>
<evidence type="ECO:0000256" key="1">
    <source>
        <dbReference type="ARBA" id="ARBA00022598"/>
    </source>
</evidence>
<dbReference type="EC" id="6.3.4.15" evidence="6"/>
<dbReference type="SUPFAM" id="SSF55681">
    <property type="entry name" value="Class II aaRS and biotin synthetases"/>
    <property type="match status" value="1"/>
</dbReference>
<dbReference type="GO" id="GO:0005737">
    <property type="term" value="C:cytoplasm"/>
    <property type="evidence" value="ECO:0007669"/>
    <property type="project" value="TreeGrafter"/>
</dbReference>
<dbReference type="InterPro" id="IPR036390">
    <property type="entry name" value="WH_DNA-bd_sf"/>
</dbReference>
<dbReference type="GO" id="GO:0006355">
    <property type="term" value="P:regulation of DNA-templated transcription"/>
    <property type="evidence" value="ECO:0007669"/>
    <property type="project" value="UniProtKB-UniRule"/>
</dbReference>
<keyword evidence="1 6" id="KW-0436">Ligase</keyword>
<keyword evidence="6" id="KW-0805">Transcription regulation</keyword>
<sequence length="334" mass="37090">MCASRLDDRDETLLALLRQAGELPCSGAEIGRALGISRAGVWKRIERLRQAGFQVEAIHRQGYRLVAESDFPSLERMQPHLAADALFNPHYLKLFSETDSTNRQLAQLARSGAPEGSLCCAEVQTQGRGRLQRSWYSAAGDNLTFSLLLRPEMAPGKASQITLLAGLALAESLRHTFQVGGLQLKWPNDILLHGRKCAGILTEMAAEPEQVEYVIVGVGINVNGDGSHFPEEIQQTATTIEMIKGSRISRSALLAHFLNRMGYWYQRYMAEGFEALRQPWLEHADIAGRRVRINLHKEQFEATAEALDEEGFLLVKRDGGERERVIAGDVALLS</sequence>
<comment type="similarity">
    <text evidence="6">Belongs to the biotin--protein ligase family.</text>
</comment>
<evidence type="ECO:0000259" key="7">
    <source>
        <dbReference type="PROSITE" id="PS51733"/>
    </source>
</evidence>
<keyword evidence="6" id="KW-0804">Transcription</keyword>
<keyword evidence="6" id="KW-0238">DNA-binding</keyword>
<keyword evidence="2 6" id="KW-0547">Nucleotide-binding</keyword>
<keyword evidence="3 6" id="KW-0067">ATP-binding</keyword>
<feature type="domain" description="BPL/LPL catalytic" evidence="7">
    <location>
        <begin position="77"/>
        <end position="269"/>
    </location>
</feature>
<accession>A0A1S7LF38</accession>
<dbReference type="InterPro" id="IPR004408">
    <property type="entry name" value="Biotin_CoA_COase_ligase"/>
</dbReference>
<dbReference type="PANTHER" id="PTHR12835:SF5">
    <property type="entry name" value="BIOTIN--PROTEIN LIGASE"/>
    <property type="match status" value="1"/>
</dbReference>
<evidence type="ECO:0000256" key="6">
    <source>
        <dbReference type="HAMAP-Rule" id="MF_00978"/>
    </source>
</evidence>
<evidence type="ECO:0000256" key="4">
    <source>
        <dbReference type="ARBA" id="ARBA00023267"/>
    </source>
</evidence>
<dbReference type="InterPro" id="IPR013196">
    <property type="entry name" value="HTH_11"/>
</dbReference>
<dbReference type="InterPro" id="IPR045864">
    <property type="entry name" value="aa-tRNA-synth_II/BPL/LPL"/>
</dbReference>
<dbReference type="CDD" id="cd16442">
    <property type="entry name" value="BPL"/>
    <property type="match status" value="1"/>
</dbReference>
<evidence type="ECO:0000256" key="3">
    <source>
        <dbReference type="ARBA" id="ARBA00022840"/>
    </source>
</evidence>
<evidence type="ECO:0000256" key="2">
    <source>
        <dbReference type="ARBA" id="ARBA00022741"/>
    </source>
</evidence>
<gene>
    <name evidence="6" type="primary">birA</name>
    <name evidence="8" type="ORF">MAGMO_0456</name>
</gene>
<protein>
    <recommendedName>
        <fullName evidence="6">Bifunctional ligase/repressor BirA</fullName>
    </recommendedName>
    <alternativeName>
        <fullName evidence="6">Biotin--[acetyl-CoA-carboxylase] ligase</fullName>
        <ecNumber evidence="6">6.3.4.15</ecNumber>
    </alternativeName>
    <alternativeName>
        <fullName evidence="6">Biotin--protein ligase</fullName>
    </alternativeName>
    <alternativeName>
        <fullName evidence="6">Biotin-[acetyl-CoA carboxylase] synthetase</fullName>
    </alternativeName>
</protein>
<comment type="function">
    <text evidence="6">Acts both as a biotin--[acetyl-CoA-carboxylase] ligase and a repressor.</text>
</comment>
<dbReference type="InterPro" id="IPR036388">
    <property type="entry name" value="WH-like_DNA-bd_sf"/>
</dbReference>
<dbReference type="Pfam" id="PF03099">
    <property type="entry name" value="BPL_LplA_LipB"/>
    <property type="match status" value="1"/>
</dbReference>
<proteinExistence type="inferred from homology"/>
<comment type="catalytic activity">
    <reaction evidence="5 6">
        <text>biotin + L-lysyl-[protein] + ATP = N(6)-biotinyl-L-lysyl-[protein] + AMP + diphosphate + H(+)</text>
        <dbReference type="Rhea" id="RHEA:11756"/>
        <dbReference type="Rhea" id="RHEA-COMP:9752"/>
        <dbReference type="Rhea" id="RHEA-COMP:10505"/>
        <dbReference type="ChEBI" id="CHEBI:15378"/>
        <dbReference type="ChEBI" id="CHEBI:29969"/>
        <dbReference type="ChEBI" id="CHEBI:30616"/>
        <dbReference type="ChEBI" id="CHEBI:33019"/>
        <dbReference type="ChEBI" id="CHEBI:57586"/>
        <dbReference type="ChEBI" id="CHEBI:83144"/>
        <dbReference type="ChEBI" id="CHEBI:456215"/>
        <dbReference type="EC" id="6.3.4.15"/>
    </reaction>
</comment>
<dbReference type="InterPro" id="IPR003142">
    <property type="entry name" value="BPL_C"/>
</dbReference>
<dbReference type="GO" id="GO:0005524">
    <property type="term" value="F:ATP binding"/>
    <property type="evidence" value="ECO:0007669"/>
    <property type="project" value="UniProtKB-UniRule"/>
</dbReference>
<feature type="binding site" evidence="6">
    <location>
        <begin position="100"/>
        <end position="102"/>
    </location>
    <ligand>
        <name>biotin</name>
        <dbReference type="ChEBI" id="CHEBI:57586"/>
    </ligand>
</feature>
<name>A0A1S7LF38_MAGMO</name>
<keyword evidence="6" id="KW-0678">Repressor</keyword>
<dbReference type="Gene3D" id="3.30.930.10">
    <property type="entry name" value="Bira Bifunctional Protein, Domain 2"/>
    <property type="match status" value="1"/>
</dbReference>
<keyword evidence="4 6" id="KW-0092">Biotin</keyword>
<reference evidence="8" key="1">
    <citation type="submission" date="2015-04" db="EMBL/GenBank/DDBJ databases">
        <authorList>
            <person name="Syromyatnikov M.Y."/>
            <person name="Popov V.N."/>
        </authorList>
    </citation>
    <scope>NUCLEOTIDE SEQUENCE</scope>
    <source>
        <strain evidence="8">MO-1</strain>
    </source>
</reference>
<dbReference type="EMBL" id="LO017727">
    <property type="protein sequence ID" value="CRH04667.1"/>
    <property type="molecule type" value="Genomic_DNA"/>
</dbReference>
<dbReference type="NCBIfam" id="TIGR00121">
    <property type="entry name" value="birA_ligase"/>
    <property type="match status" value="1"/>
</dbReference>
<dbReference type="Gene3D" id="2.30.30.100">
    <property type="match status" value="1"/>
</dbReference>
<evidence type="ECO:0000256" key="5">
    <source>
        <dbReference type="ARBA" id="ARBA00047846"/>
    </source>
</evidence>